<dbReference type="EMBL" id="WSES01000002">
    <property type="protein sequence ID" value="MVW59357.1"/>
    <property type="molecule type" value="Genomic_DNA"/>
</dbReference>
<dbReference type="GO" id="GO:0005694">
    <property type="term" value="C:chromosome"/>
    <property type="evidence" value="ECO:0007669"/>
    <property type="project" value="UniProtKB-SubCell"/>
</dbReference>
<evidence type="ECO:0000259" key="7">
    <source>
        <dbReference type="PROSITE" id="PS50280"/>
    </source>
</evidence>
<proteinExistence type="predicted"/>
<organism evidence="8 9">
    <name type="scientific">Massilia cellulosiltytica</name>
    <dbReference type="NCBI Taxonomy" id="2683234"/>
    <lineage>
        <taxon>Bacteria</taxon>
        <taxon>Pseudomonadati</taxon>
        <taxon>Pseudomonadota</taxon>
        <taxon>Betaproteobacteria</taxon>
        <taxon>Burkholderiales</taxon>
        <taxon>Oxalobacteraceae</taxon>
        <taxon>Telluria group</taxon>
        <taxon>Massilia</taxon>
    </lineage>
</organism>
<evidence type="ECO:0000256" key="2">
    <source>
        <dbReference type="ARBA" id="ARBA00022454"/>
    </source>
</evidence>
<evidence type="ECO:0000256" key="3">
    <source>
        <dbReference type="ARBA" id="ARBA00022603"/>
    </source>
</evidence>
<dbReference type="GO" id="GO:0008168">
    <property type="term" value="F:methyltransferase activity"/>
    <property type="evidence" value="ECO:0007669"/>
    <property type="project" value="UniProtKB-KW"/>
</dbReference>
<feature type="compositionally biased region" description="Polar residues" evidence="6">
    <location>
        <begin position="1"/>
        <end position="15"/>
    </location>
</feature>
<evidence type="ECO:0000313" key="9">
    <source>
        <dbReference type="Proteomes" id="UP000443353"/>
    </source>
</evidence>
<sequence length="185" mass="20606">MNPSVSPTTSKQTASKGARKPARPASYEVRKSPVHGNGVFALRDIPAGERIIEYRGERITWDEATRRAAERGGPVNHTFYFSLADGNVIDGGRRGNDARWINHACEPNCEAYEEDGRVYIHALRDIDAGEELNYNYALIYDERHTPALKRLFACRCGTPACLGTMLAPKKRVRRKRMPESAGAST</sequence>
<dbReference type="GO" id="GO:0032259">
    <property type="term" value="P:methylation"/>
    <property type="evidence" value="ECO:0007669"/>
    <property type="project" value="UniProtKB-KW"/>
</dbReference>
<dbReference type="InterPro" id="IPR001214">
    <property type="entry name" value="SET_dom"/>
</dbReference>
<dbReference type="PROSITE" id="PS50280">
    <property type="entry name" value="SET"/>
    <property type="match status" value="1"/>
</dbReference>
<evidence type="ECO:0000313" key="8">
    <source>
        <dbReference type="EMBL" id="MVW59357.1"/>
    </source>
</evidence>
<evidence type="ECO:0000256" key="6">
    <source>
        <dbReference type="SAM" id="MobiDB-lite"/>
    </source>
</evidence>
<keyword evidence="5" id="KW-0949">S-adenosyl-L-methionine</keyword>
<evidence type="ECO:0000256" key="5">
    <source>
        <dbReference type="ARBA" id="ARBA00022691"/>
    </source>
</evidence>
<gene>
    <name evidence="8" type="ORF">GPY61_05390</name>
</gene>
<comment type="caution">
    <text evidence="8">The sequence shown here is derived from an EMBL/GenBank/DDBJ whole genome shotgun (WGS) entry which is preliminary data.</text>
</comment>
<dbReference type="InterPro" id="IPR050777">
    <property type="entry name" value="SET2_Histone-Lys_MeTrsfase"/>
</dbReference>
<dbReference type="SUPFAM" id="SSF82199">
    <property type="entry name" value="SET domain"/>
    <property type="match status" value="1"/>
</dbReference>
<keyword evidence="9" id="KW-1185">Reference proteome</keyword>
<dbReference type="AlphaFoldDB" id="A0A7X3K6E1"/>
<dbReference type="RefSeq" id="WP_056135622.1">
    <property type="nucleotide sequence ID" value="NZ_WSES01000002.1"/>
</dbReference>
<dbReference type="PANTHER" id="PTHR22884">
    <property type="entry name" value="SET DOMAIN PROTEINS"/>
    <property type="match status" value="1"/>
</dbReference>
<dbReference type="SMART" id="SM00317">
    <property type="entry name" value="SET"/>
    <property type="match status" value="1"/>
</dbReference>
<accession>A0A7X3K6E1</accession>
<evidence type="ECO:0000256" key="4">
    <source>
        <dbReference type="ARBA" id="ARBA00022679"/>
    </source>
</evidence>
<keyword evidence="3 8" id="KW-0489">Methyltransferase</keyword>
<dbReference type="Pfam" id="PF00856">
    <property type="entry name" value="SET"/>
    <property type="match status" value="1"/>
</dbReference>
<evidence type="ECO:0000256" key="1">
    <source>
        <dbReference type="ARBA" id="ARBA00004286"/>
    </source>
</evidence>
<feature type="domain" description="SET" evidence="7">
    <location>
        <begin position="25"/>
        <end position="137"/>
    </location>
</feature>
<reference evidence="8 9" key="1">
    <citation type="submission" date="2019-12" db="EMBL/GenBank/DDBJ databases">
        <authorList>
            <person name="Li C."/>
            <person name="Zhao J."/>
        </authorList>
    </citation>
    <scope>NUCLEOTIDE SEQUENCE [LARGE SCALE GENOMIC DNA]</scope>
    <source>
        <strain evidence="8 9">NEAU-DD11</strain>
    </source>
</reference>
<comment type="subcellular location">
    <subcellularLocation>
        <location evidence="1">Chromosome</location>
    </subcellularLocation>
</comment>
<protein>
    <submittedName>
        <fullName evidence="8">SET domain-containing protein-lysine N-methyltransferase</fullName>
    </submittedName>
</protein>
<keyword evidence="2" id="KW-0158">Chromosome</keyword>
<name>A0A7X3K6E1_9BURK</name>
<dbReference type="Proteomes" id="UP000443353">
    <property type="component" value="Unassembled WGS sequence"/>
</dbReference>
<feature type="region of interest" description="Disordered" evidence="6">
    <location>
        <begin position="1"/>
        <end position="30"/>
    </location>
</feature>
<keyword evidence="4 8" id="KW-0808">Transferase</keyword>
<dbReference type="Gene3D" id="2.170.270.10">
    <property type="entry name" value="SET domain"/>
    <property type="match status" value="1"/>
</dbReference>
<dbReference type="InterPro" id="IPR046341">
    <property type="entry name" value="SET_dom_sf"/>
</dbReference>